<sequence length="63" mass="7225">MEDTLREPAGMNYSGLWAGLAPKRPVYPKAITVKELDAMDKNEAEEYMYSINSIVWEDDTELK</sequence>
<gene>
    <name evidence="1" type="ORF">KIPB_016773</name>
</gene>
<accession>A0A9K3DEX5</accession>
<organism evidence="1 2">
    <name type="scientific">Kipferlia bialata</name>
    <dbReference type="NCBI Taxonomy" id="797122"/>
    <lineage>
        <taxon>Eukaryota</taxon>
        <taxon>Metamonada</taxon>
        <taxon>Carpediemonas-like organisms</taxon>
        <taxon>Kipferlia</taxon>
    </lineage>
</organism>
<dbReference type="AlphaFoldDB" id="A0A9K3DEX5"/>
<reference evidence="1 2" key="1">
    <citation type="journal article" date="2018" name="PLoS ONE">
        <title>The draft genome of Kipferlia bialata reveals reductive genome evolution in fornicate parasites.</title>
        <authorList>
            <person name="Tanifuji G."/>
            <person name="Takabayashi S."/>
            <person name="Kume K."/>
            <person name="Takagi M."/>
            <person name="Nakayama T."/>
            <person name="Kamikawa R."/>
            <person name="Inagaki Y."/>
            <person name="Hashimoto T."/>
        </authorList>
    </citation>
    <scope>NUCLEOTIDE SEQUENCE [LARGE SCALE GENOMIC DNA]</scope>
    <source>
        <strain evidence="1">NY0173</strain>
    </source>
</reference>
<dbReference type="EMBL" id="BDIP01010573">
    <property type="protein sequence ID" value="GIQ92798.1"/>
    <property type="molecule type" value="Genomic_DNA"/>
</dbReference>
<dbReference type="Proteomes" id="UP000265618">
    <property type="component" value="Unassembled WGS sequence"/>
</dbReference>
<proteinExistence type="predicted"/>
<keyword evidence="2" id="KW-1185">Reference proteome</keyword>
<feature type="non-terminal residue" evidence="1">
    <location>
        <position position="63"/>
    </location>
</feature>
<evidence type="ECO:0000313" key="2">
    <source>
        <dbReference type="Proteomes" id="UP000265618"/>
    </source>
</evidence>
<comment type="caution">
    <text evidence="1">The sequence shown here is derived from an EMBL/GenBank/DDBJ whole genome shotgun (WGS) entry which is preliminary data.</text>
</comment>
<name>A0A9K3DEX5_9EUKA</name>
<protein>
    <submittedName>
        <fullName evidence="1">Uncharacterized protein</fullName>
    </submittedName>
</protein>
<evidence type="ECO:0000313" key="1">
    <source>
        <dbReference type="EMBL" id="GIQ92798.1"/>
    </source>
</evidence>